<evidence type="ECO:0000256" key="1">
    <source>
        <dbReference type="SAM" id="MobiDB-lite"/>
    </source>
</evidence>
<keyword evidence="3" id="KW-1185">Reference proteome</keyword>
<dbReference type="Gene3D" id="2.30.110.10">
    <property type="entry name" value="Electron Transport, Fmn-binding Protein, Chain A"/>
    <property type="match status" value="1"/>
</dbReference>
<evidence type="ECO:0000313" key="3">
    <source>
        <dbReference type="Proteomes" id="UP000253769"/>
    </source>
</evidence>
<proteinExistence type="predicted"/>
<protein>
    <submittedName>
        <fullName evidence="2">Pyridoxamine 5'-phosphate oxidase family protein</fullName>
    </submittedName>
</protein>
<gene>
    <name evidence="2" type="ORF">DV711_09225</name>
</gene>
<dbReference type="OrthoDB" id="116031at2"/>
<dbReference type="Proteomes" id="UP000253769">
    <property type="component" value="Unassembled WGS sequence"/>
</dbReference>
<feature type="region of interest" description="Disordered" evidence="1">
    <location>
        <begin position="1"/>
        <end position="20"/>
    </location>
</feature>
<dbReference type="PANTHER" id="PTHR34071">
    <property type="entry name" value="5-NITROIMIDAZOLE ANTIBIOTICS RESISTANCE PROTEIN, NIMA-FAMILY-RELATED PROTEIN-RELATED"/>
    <property type="match status" value="1"/>
</dbReference>
<evidence type="ECO:0000313" key="2">
    <source>
        <dbReference type="EMBL" id="RDE22748.1"/>
    </source>
</evidence>
<dbReference type="PANTHER" id="PTHR34071:SF2">
    <property type="entry name" value="FLAVIN-NUCLEOTIDE-BINDING PROTEIN"/>
    <property type="match status" value="1"/>
</dbReference>
<feature type="compositionally biased region" description="Polar residues" evidence="1">
    <location>
        <begin position="1"/>
        <end position="18"/>
    </location>
</feature>
<comment type="caution">
    <text evidence="2">The sequence shown here is derived from an EMBL/GenBank/DDBJ whole genome shotgun (WGS) entry which is preliminary data.</text>
</comment>
<dbReference type="InterPro" id="IPR012349">
    <property type="entry name" value="Split_barrel_FMN-bd"/>
</dbReference>
<accession>A0A369WKZ6</accession>
<dbReference type="EMBL" id="QQOH01000002">
    <property type="protein sequence ID" value="RDE22748.1"/>
    <property type="molecule type" value="Genomic_DNA"/>
</dbReference>
<dbReference type="Pfam" id="PF12900">
    <property type="entry name" value="Pyridox_ox_2"/>
    <property type="match status" value="1"/>
</dbReference>
<reference evidence="2 3" key="1">
    <citation type="submission" date="2018-07" db="EMBL/GenBank/DDBJ databases">
        <title>Motiliproteus coralliicola sp. nov., a bacterium isolated from Coral.</title>
        <authorList>
            <person name="Wang G."/>
        </authorList>
    </citation>
    <scope>NUCLEOTIDE SEQUENCE [LARGE SCALE GENOMIC DNA]</scope>
    <source>
        <strain evidence="2 3">C34</strain>
    </source>
</reference>
<dbReference type="AlphaFoldDB" id="A0A369WKZ6"/>
<name>A0A369WKZ6_9GAMM</name>
<dbReference type="InterPro" id="IPR024747">
    <property type="entry name" value="Pyridox_Oxase-rel"/>
</dbReference>
<organism evidence="2 3">
    <name type="scientific">Motiliproteus coralliicola</name>
    <dbReference type="NCBI Taxonomy" id="2283196"/>
    <lineage>
        <taxon>Bacteria</taxon>
        <taxon>Pseudomonadati</taxon>
        <taxon>Pseudomonadota</taxon>
        <taxon>Gammaproteobacteria</taxon>
        <taxon>Oceanospirillales</taxon>
        <taxon>Oceanospirillaceae</taxon>
        <taxon>Motiliproteus</taxon>
    </lineage>
</organism>
<sequence>MQNHPQPATVESNQLSPTERSRIRRCADRASYRRDDIYRLIDDLKTGHIGFVSDGLPVVIPMTVWRVDDHLYFHSLNKSRLHKLCEAGAQLCISFAECSEWVLAKSAYHHSANYRSAVLYGQAERVTDPVEFDRAFEVIINQIEAGRWDQVRAPNAKERKITALLRMPIDEGSFKRRQAGPSEEPEDMELPVWHGTVPVCPFHSNDKP</sequence>
<dbReference type="SUPFAM" id="SSF50475">
    <property type="entry name" value="FMN-binding split barrel"/>
    <property type="match status" value="1"/>
</dbReference>
<dbReference type="RefSeq" id="WP_114695381.1">
    <property type="nucleotide sequence ID" value="NZ_QQOH01000002.1"/>
</dbReference>